<dbReference type="CDD" id="cd03390">
    <property type="entry name" value="PAP2_containing_1_like"/>
    <property type="match status" value="1"/>
</dbReference>
<evidence type="ECO:0000259" key="8">
    <source>
        <dbReference type="SMART" id="SM00014"/>
    </source>
</evidence>
<feature type="transmembrane region" description="Helical" evidence="7">
    <location>
        <begin position="205"/>
        <end position="224"/>
    </location>
</feature>
<dbReference type="Pfam" id="PF01569">
    <property type="entry name" value="PAP2"/>
    <property type="match status" value="1"/>
</dbReference>
<dbReference type="PANTHER" id="PTHR10165:SF35">
    <property type="entry name" value="RE23632P"/>
    <property type="match status" value="1"/>
</dbReference>
<name>A0A9P6JID9_9AGAR</name>
<accession>A0A9P6JID9</accession>
<dbReference type="Proteomes" id="UP000807306">
    <property type="component" value="Unassembled WGS sequence"/>
</dbReference>
<dbReference type="GO" id="GO:0008195">
    <property type="term" value="F:phosphatidate phosphatase activity"/>
    <property type="evidence" value="ECO:0007669"/>
    <property type="project" value="TreeGrafter"/>
</dbReference>
<evidence type="ECO:0000256" key="2">
    <source>
        <dbReference type="ARBA" id="ARBA00008816"/>
    </source>
</evidence>
<feature type="compositionally biased region" description="Basic and acidic residues" evidence="6">
    <location>
        <begin position="317"/>
        <end position="329"/>
    </location>
</feature>
<dbReference type="PANTHER" id="PTHR10165">
    <property type="entry name" value="LIPID PHOSPHATE PHOSPHATASE"/>
    <property type="match status" value="1"/>
</dbReference>
<feature type="transmembrane region" description="Helical" evidence="7">
    <location>
        <begin position="26"/>
        <end position="46"/>
    </location>
</feature>
<evidence type="ECO:0000313" key="9">
    <source>
        <dbReference type="EMBL" id="KAF9522212.1"/>
    </source>
</evidence>
<feature type="transmembrane region" description="Helical" evidence="7">
    <location>
        <begin position="236"/>
        <end position="255"/>
    </location>
</feature>
<feature type="domain" description="Phosphatidic acid phosphatase type 2/haloperoxidase" evidence="8">
    <location>
        <begin position="107"/>
        <end position="251"/>
    </location>
</feature>
<feature type="transmembrane region" description="Helical" evidence="7">
    <location>
        <begin position="76"/>
        <end position="98"/>
    </location>
</feature>
<evidence type="ECO:0000256" key="3">
    <source>
        <dbReference type="ARBA" id="ARBA00022692"/>
    </source>
</evidence>
<reference evidence="9" key="1">
    <citation type="submission" date="2020-11" db="EMBL/GenBank/DDBJ databases">
        <authorList>
            <consortium name="DOE Joint Genome Institute"/>
            <person name="Ahrendt S."/>
            <person name="Riley R."/>
            <person name="Andreopoulos W."/>
            <person name="Labutti K."/>
            <person name="Pangilinan J."/>
            <person name="Ruiz-Duenas F.J."/>
            <person name="Barrasa J.M."/>
            <person name="Sanchez-Garcia M."/>
            <person name="Camarero S."/>
            <person name="Miyauchi S."/>
            <person name="Serrano A."/>
            <person name="Linde D."/>
            <person name="Babiker R."/>
            <person name="Drula E."/>
            <person name="Ayuso-Fernandez I."/>
            <person name="Pacheco R."/>
            <person name="Padilla G."/>
            <person name="Ferreira P."/>
            <person name="Barriuso J."/>
            <person name="Kellner H."/>
            <person name="Castanera R."/>
            <person name="Alfaro M."/>
            <person name="Ramirez L."/>
            <person name="Pisabarro A.G."/>
            <person name="Kuo A."/>
            <person name="Tritt A."/>
            <person name="Lipzen A."/>
            <person name="He G."/>
            <person name="Yan M."/>
            <person name="Ng V."/>
            <person name="Cullen D."/>
            <person name="Martin F."/>
            <person name="Rosso M.-N."/>
            <person name="Henrissat B."/>
            <person name="Hibbett D."/>
            <person name="Martinez A.T."/>
            <person name="Grigoriev I.V."/>
        </authorList>
    </citation>
    <scope>NUCLEOTIDE SEQUENCE</scope>
    <source>
        <strain evidence="9">CBS 506.95</strain>
    </source>
</reference>
<dbReference type="InterPro" id="IPR043216">
    <property type="entry name" value="PAP-like"/>
</dbReference>
<dbReference type="SMART" id="SM00014">
    <property type="entry name" value="acidPPc"/>
    <property type="match status" value="1"/>
</dbReference>
<dbReference type="GO" id="GO:0006644">
    <property type="term" value="P:phospholipid metabolic process"/>
    <property type="evidence" value="ECO:0007669"/>
    <property type="project" value="InterPro"/>
</dbReference>
<dbReference type="FunFam" id="1.20.144.10:FF:000017">
    <property type="entry name" value="Diacylglycerol pyrophosphate phosphatase 1"/>
    <property type="match status" value="1"/>
</dbReference>
<dbReference type="SUPFAM" id="SSF48317">
    <property type="entry name" value="Acid phosphatase/Vanadium-dependent haloperoxidase"/>
    <property type="match status" value="1"/>
</dbReference>
<evidence type="ECO:0000256" key="1">
    <source>
        <dbReference type="ARBA" id="ARBA00004141"/>
    </source>
</evidence>
<dbReference type="GO" id="GO:0046839">
    <property type="term" value="P:phospholipid dephosphorylation"/>
    <property type="evidence" value="ECO:0007669"/>
    <property type="project" value="TreeGrafter"/>
</dbReference>
<keyword evidence="4 7" id="KW-1133">Transmembrane helix</keyword>
<dbReference type="AlphaFoldDB" id="A0A9P6JID9"/>
<dbReference type="OrthoDB" id="8907274at2759"/>
<keyword evidence="5 7" id="KW-0472">Membrane</keyword>
<evidence type="ECO:0000313" key="10">
    <source>
        <dbReference type="Proteomes" id="UP000807306"/>
    </source>
</evidence>
<feature type="region of interest" description="Disordered" evidence="6">
    <location>
        <begin position="305"/>
        <end position="349"/>
    </location>
</feature>
<dbReference type="InterPro" id="IPR000326">
    <property type="entry name" value="PAP2/HPO"/>
</dbReference>
<proteinExistence type="inferred from homology"/>
<dbReference type="EMBL" id="MU157955">
    <property type="protein sequence ID" value="KAF9522212.1"/>
    <property type="molecule type" value="Genomic_DNA"/>
</dbReference>
<protein>
    <submittedName>
        <fullName evidence="9">Phosphatidic acid phosphatase type 2/haloperoxidase</fullName>
    </submittedName>
</protein>
<organism evidence="9 10">
    <name type="scientific">Crepidotus variabilis</name>
    <dbReference type="NCBI Taxonomy" id="179855"/>
    <lineage>
        <taxon>Eukaryota</taxon>
        <taxon>Fungi</taxon>
        <taxon>Dikarya</taxon>
        <taxon>Basidiomycota</taxon>
        <taxon>Agaricomycotina</taxon>
        <taxon>Agaricomycetes</taxon>
        <taxon>Agaricomycetidae</taxon>
        <taxon>Agaricales</taxon>
        <taxon>Agaricineae</taxon>
        <taxon>Crepidotaceae</taxon>
        <taxon>Crepidotus</taxon>
    </lineage>
</organism>
<dbReference type="GO" id="GO:0016020">
    <property type="term" value="C:membrane"/>
    <property type="evidence" value="ECO:0007669"/>
    <property type="project" value="UniProtKB-SubCell"/>
</dbReference>
<evidence type="ECO:0000256" key="4">
    <source>
        <dbReference type="ARBA" id="ARBA00022989"/>
    </source>
</evidence>
<comment type="caution">
    <text evidence="9">The sequence shown here is derived from an EMBL/GenBank/DDBJ whole genome shotgun (WGS) entry which is preliminary data.</text>
</comment>
<evidence type="ECO:0000256" key="7">
    <source>
        <dbReference type="SAM" id="Phobius"/>
    </source>
</evidence>
<comment type="subcellular location">
    <subcellularLocation>
        <location evidence="1">Membrane</location>
        <topology evidence="1">Multi-pass membrane protein</topology>
    </subcellularLocation>
</comment>
<feature type="transmembrane region" description="Helical" evidence="7">
    <location>
        <begin position="173"/>
        <end position="193"/>
    </location>
</feature>
<keyword evidence="3 7" id="KW-0812">Transmembrane</keyword>
<keyword evidence="10" id="KW-1185">Reference proteome</keyword>
<dbReference type="InterPro" id="IPR036938">
    <property type="entry name" value="PAP2/HPO_sf"/>
</dbReference>
<evidence type="ECO:0000256" key="6">
    <source>
        <dbReference type="SAM" id="MobiDB-lite"/>
    </source>
</evidence>
<evidence type="ECO:0000256" key="5">
    <source>
        <dbReference type="ARBA" id="ARBA00023136"/>
    </source>
</evidence>
<gene>
    <name evidence="9" type="ORF">CPB83DRAFT_777418</name>
</gene>
<sequence>MVQFPFRATHPSPRGTVTNARRRRLLLSYLPDWILTIVLAAIFLSLDHIEGYRRVFSVTDTSLRHPYALHERIPSWALYIIAIIAPLVLMPIVNFLTVRSWWDLHNSQSLILAAALTGSFTQVVKITVGRPRPDLIDRCRPPAGTANPDFGLTSWTVCTQTDNGILRDGFRSFFSGHSSISFAGLGFLSFYLAGKLHLFDSRGHAGKAWLALSPFMAASLVAISRTMDYRHHWHDVLVGSLVGTVLAYFSYRMYYPSLAAPVCHRPYSPRIREEGASENGAHGSHLPMHQTEAAEYSGVRINDNDLEAAPGTVPKPDPGKLEDVWREGNAEESGGLNHGVKPPTGKHTV</sequence>
<comment type="similarity">
    <text evidence="2">Belongs to the PA-phosphatase related phosphoesterase family.</text>
</comment>
<dbReference type="Gene3D" id="1.20.144.10">
    <property type="entry name" value="Phosphatidic acid phosphatase type 2/haloperoxidase"/>
    <property type="match status" value="1"/>
</dbReference>